<dbReference type="CDD" id="cd11317">
    <property type="entry name" value="AmyAc_bac_euk_AmyA"/>
    <property type="match status" value="1"/>
</dbReference>
<dbReference type="InterPro" id="IPR006048">
    <property type="entry name" value="A-amylase/branching_C"/>
</dbReference>
<keyword evidence="18" id="KW-1185">Reference proteome</keyword>
<evidence type="ECO:0000256" key="3">
    <source>
        <dbReference type="ARBA" id="ARBA00008061"/>
    </source>
</evidence>
<dbReference type="PANTHER" id="PTHR43447">
    <property type="entry name" value="ALPHA-AMYLASE"/>
    <property type="match status" value="1"/>
</dbReference>
<dbReference type="GO" id="GO:0046872">
    <property type="term" value="F:metal ion binding"/>
    <property type="evidence" value="ECO:0007669"/>
    <property type="project" value="UniProtKB-KW"/>
</dbReference>
<organism evidence="17 18">
    <name type="scientific">Chitinimonas taiwanensis DSM 18899</name>
    <dbReference type="NCBI Taxonomy" id="1121279"/>
    <lineage>
        <taxon>Bacteria</taxon>
        <taxon>Pseudomonadati</taxon>
        <taxon>Pseudomonadota</taxon>
        <taxon>Betaproteobacteria</taxon>
        <taxon>Neisseriales</taxon>
        <taxon>Chitinibacteraceae</taxon>
        <taxon>Chitinimonas</taxon>
    </lineage>
</organism>
<dbReference type="PRINTS" id="PR00110">
    <property type="entry name" value="ALPHAAMYLASE"/>
</dbReference>
<comment type="similarity">
    <text evidence="3 11">Belongs to the glycosyl hydrolase 13 family.</text>
</comment>
<evidence type="ECO:0000313" key="17">
    <source>
        <dbReference type="EMBL" id="SFZ79454.1"/>
    </source>
</evidence>
<evidence type="ECO:0000256" key="2">
    <source>
        <dbReference type="ARBA" id="ARBA00001913"/>
    </source>
</evidence>
<evidence type="ECO:0000256" key="4">
    <source>
        <dbReference type="ARBA" id="ARBA00012595"/>
    </source>
</evidence>
<keyword evidence="7 12" id="KW-0378">Hydrolase</keyword>
<comment type="cofactor">
    <cofactor evidence="2">
        <name>Ca(2+)</name>
        <dbReference type="ChEBI" id="CHEBI:29108"/>
    </cofactor>
</comment>
<keyword evidence="10 12" id="KW-0326">Glycosidase</keyword>
<dbReference type="EMBL" id="FPKR01000017">
    <property type="protein sequence ID" value="SFZ79454.1"/>
    <property type="molecule type" value="Genomic_DNA"/>
</dbReference>
<dbReference type="SUPFAM" id="SSF51445">
    <property type="entry name" value="(Trans)glycosidases"/>
    <property type="match status" value="1"/>
</dbReference>
<evidence type="ECO:0000256" key="7">
    <source>
        <dbReference type="ARBA" id="ARBA00022801"/>
    </source>
</evidence>
<evidence type="ECO:0000313" key="18">
    <source>
        <dbReference type="Proteomes" id="UP000186513"/>
    </source>
</evidence>
<dbReference type="InterPro" id="IPR013780">
    <property type="entry name" value="Glyco_hydro_b"/>
</dbReference>
<dbReference type="InterPro" id="IPR017853">
    <property type="entry name" value="GH"/>
</dbReference>
<dbReference type="InterPro" id="IPR006047">
    <property type="entry name" value="GH13_cat_dom"/>
</dbReference>
<dbReference type="GO" id="GO:0004556">
    <property type="term" value="F:alpha-amylase activity"/>
    <property type="evidence" value="ECO:0007669"/>
    <property type="project" value="UniProtKB-UniRule"/>
</dbReference>
<dbReference type="PROSITE" id="PS51257">
    <property type="entry name" value="PROKAR_LIPOPROTEIN"/>
    <property type="match status" value="1"/>
</dbReference>
<feature type="signal peptide" evidence="14">
    <location>
        <begin position="1"/>
        <end position="22"/>
    </location>
</feature>
<evidence type="ECO:0000259" key="15">
    <source>
        <dbReference type="SMART" id="SM00632"/>
    </source>
</evidence>
<evidence type="ECO:0000256" key="13">
    <source>
        <dbReference type="SAM" id="MobiDB-lite"/>
    </source>
</evidence>
<dbReference type="GO" id="GO:0005975">
    <property type="term" value="P:carbohydrate metabolic process"/>
    <property type="evidence" value="ECO:0007669"/>
    <property type="project" value="InterPro"/>
</dbReference>
<evidence type="ECO:0000256" key="14">
    <source>
        <dbReference type="SAM" id="SignalP"/>
    </source>
</evidence>
<evidence type="ECO:0000256" key="12">
    <source>
        <dbReference type="RuleBase" id="RU361134"/>
    </source>
</evidence>
<dbReference type="SUPFAM" id="SSF51011">
    <property type="entry name" value="Glycosyl hydrolase domain"/>
    <property type="match status" value="1"/>
</dbReference>
<evidence type="ECO:0000256" key="10">
    <source>
        <dbReference type="ARBA" id="ARBA00023295"/>
    </source>
</evidence>
<gene>
    <name evidence="17" type="ORF">SAMN02745887_03636</name>
</gene>
<evidence type="ECO:0000256" key="8">
    <source>
        <dbReference type="ARBA" id="ARBA00022837"/>
    </source>
</evidence>
<keyword evidence="14" id="KW-0732">Signal</keyword>
<feature type="domain" description="Alpha-amylase C-terminal" evidence="15">
    <location>
        <begin position="441"/>
        <end position="526"/>
    </location>
</feature>
<dbReference type="Gene3D" id="3.20.20.80">
    <property type="entry name" value="Glycosidases"/>
    <property type="match status" value="1"/>
</dbReference>
<keyword evidence="6" id="KW-0479">Metal-binding</keyword>
<dbReference type="Gene3D" id="2.60.40.1180">
    <property type="entry name" value="Golgi alpha-mannosidase II"/>
    <property type="match status" value="1"/>
</dbReference>
<dbReference type="Proteomes" id="UP000186513">
    <property type="component" value="Unassembled WGS sequence"/>
</dbReference>
<accession>A0A1K2HRT2</accession>
<evidence type="ECO:0000256" key="6">
    <source>
        <dbReference type="ARBA" id="ARBA00022723"/>
    </source>
</evidence>
<dbReference type="InterPro" id="IPR031319">
    <property type="entry name" value="A-amylase_C"/>
</dbReference>
<evidence type="ECO:0000256" key="11">
    <source>
        <dbReference type="RuleBase" id="RU003615"/>
    </source>
</evidence>
<dbReference type="EC" id="3.2.1.1" evidence="4 12"/>
<keyword evidence="8" id="KW-0106">Calcium</keyword>
<evidence type="ECO:0000256" key="1">
    <source>
        <dbReference type="ARBA" id="ARBA00000548"/>
    </source>
</evidence>
<reference evidence="17 18" key="1">
    <citation type="submission" date="2016-11" db="EMBL/GenBank/DDBJ databases">
        <authorList>
            <person name="Jaros S."/>
            <person name="Januszkiewicz K."/>
            <person name="Wedrychowicz H."/>
        </authorList>
    </citation>
    <scope>NUCLEOTIDE SEQUENCE [LARGE SCALE GENOMIC DNA]</scope>
    <source>
        <strain evidence="17 18">DSM 18899</strain>
    </source>
</reference>
<dbReference type="OrthoDB" id="9805159at2"/>
<dbReference type="SMART" id="SM00632">
    <property type="entry name" value="Aamy_C"/>
    <property type="match status" value="1"/>
</dbReference>
<evidence type="ECO:0000259" key="16">
    <source>
        <dbReference type="SMART" id="SM00642"/>
    </source>
</evidence>
<feature type="region of interest" description="Disordered" evidence="13">
    <location>
        <begin position="23"/>
        <end position="43"/>
    </location>
</feature>
<dbReference type="SMART" id="SM00642">
    <property type="entry name" value="Aamy"/>
    <property type="match status" value="1"/>
</dbReference>
<dbReference type="RefSeq" id="WP_072430113.1">
    <property type="nucleotide sequence ID" value="NZ_FPKR01000017.1"/>
</dbReference>
<dbReference type="STRING" id="1121279.SAMN02745887_03636"/>
<keyword evidence="9 12" id="KW-0119">Carbohydrate metabolism</keyword>
<dbReference type="InterPro" id="IPR006046">
    <property type="entry name" value="Alpha_amylase"/>
</dbReference>
<evidence type="ECO:0000256" key="9">
    <source>
        <dbReference type="ARBA" id="ARBA00023277"/>
    </source>
</evidence>
<protein>
    <recommendedName>
        <fullName evidence="5 12">Alpha-amylase</fullName>
        <ecNumber evidence="4 12">3.2.1.1</ecNumber>
    </recommendedName>
</protein>
<dbReference type="Pfam" id="PF00128">
    <property type="entry name" value="Alpha-amylase"/>
    <property type="match status" value="1"/>
</dbReference>
<feature type="domain" description="Glycosyl hydrolase family 13 catalytic" evidence="16">
    <location>
        <begin position="56"/>
        <end position="432"/>
    </location>
</feature>
<evidence type="ECO:0000256" key="5">
    <source>
        <dbReference type="ARBA" id="ARBA00017303"/>
    </source>
</evidence>
<name>A0A1K2HRT2_9NEIS</name>
<dbReference type="AlphaFoldDB" id="A0A1K2HRT2"/>
<sequence>MLKTPQRTVLATVLSLSLAACGGGGGGGETPTPTPPSDRPTLAQTYTPSGRTAAGDVFVHLFEWKWADVANECENVLGPKGYKAVQISPPQEHIAGAQWWTRYQPVSYALESRSGTRAQFINMVNRCKAAGVDVYADAVINHMSASSAGTGTGGTTYTKYNYPGLYASGDFHTACSINNYGNAANVQDCELVGLADLKTESTTVRQKIANYLISLADLGVAGFRIDATKHIQPVDLDEILKLVNNDALAKGRARPYVFAEVIGAGGEAVQPRDYYGLGYSSGGAADITEFTFRFTSHKFQQVGGNQYLAQLNPNGLSGSQFSVAAWNLMPSDKAVVFLENHDTQREDGSGIRYTDGVVHRLANIWMLAQPYGYPSIMSSYGFDRANTAGKDAGPPATAASSNCAASWPATPGVGSWICEHRDAAIANMVAFRKQVAGTAITNWWDNGANAIAFSRGGQGFVAINREGSNVQRSFQTGMAAGNYCDVTTGLKNGTVCDGNVVTVAADGTAMLNLAPNTAVAIHAGQKL</sequence>
<proteinExistence type="inferred from homology"/>
<dbReference type="Pfam" id="PF02806">
    <property type="entry name" value="Alpha-amylase_C"/>
    <property type="match status" value="1"/>
</dbReference>
<comment type="catalytic activity">
    <reaction evidence="1 12">
        <text>Endohydrolysis of (1-&gt;4)-alpha-D-glucosidic linkages in polysaccharides containing three or more (1-&gt;4)-alpha-linked D-glucose units.</text>
        <dbReference type="EC" id="3.2.1.1"/>
    </reaction>
</comment>
<feature type="chain" id="PRO_5012905167" description="Alpha-amylase" evidence="14">
    <location>
        <begin position="23"/>
        <end position="527"/>
    </location>
</feature>